<dbReference type="CDD" id="cd03784">
    <property type="entry name" value="GT1_Gtf-like"/>
    <property type="match status" value="1"/>
</dbReference>
<evidence type="ECO:0000259" key="5">
    <source>
        <dbReference type="Pfam" id="PF21036"/>
    </source>
</evidence>
<keyword evidence="7" id="KW-1185">Reference proteome</keyword>
<evidence type="ECO:0000313" key="7">
    <source>
        <dbReference type="Proteomes" id="UP001596496"/>
    </source>
</evidence>
<proteinExistence type="inferred from homology"/>
<organism evidence="6 7">
    <name type="scientific">Sphaerisporangium rhizosphaerae</name>
    <dbReference type="NCBI Taxonomy" id="2269375"/>
    <lineage>
        <taxon>Bacteria</taxon>
        <taxon>Bacillati</taxon>
        <taxon>Actinomycetota</taxon>
        <taxon>Actinomycetes</taxon>
        <taxon>Streptosporangiales</taxon>
        <taxon>Streptosporangiaceae</taxon>
        <taxon>Sphaerisporangium</taxon>
    </lineage>
</organism>
<accession>A0ABW2P0B3</accession>
<dbReference type="PANTHER" id="PTHR48050">
    <property type="entry name" value="STEROL 3-BETA-GLUCOSYLTRANSFERASE"/>
    <property type="match status" value="1"/>
</dbReference>
<evidence type="ECO:0000256" key="2">
    <source>
        <dbReference type="ARBA" id="ARBA00022676"/>
    </source>
</evidence>
<evidence type="ECO:0000313" key="6">
    <source>
        <dbReference type="EMBL" id="MFC7383081.1"/>
    </source>
</evidence>
<gene>
    <name evidence="6" type="ORF">ACFQSB_12745</name>
</gene>
<dbReference type="Gene3D" id="3.40.50.2000">
    <property type="entry name" value="Glycogen Phosphorylase B"/>
    <property type="match status" value="2"/>
</dbReference>
<evidence type="ECO:0000256" key="1">
    <source>
        <dbReference type="ARBA" id="ARBA00006962"/>
    </source>
</evidence>
<evidence type="ECO:0000256" key="3">
    <source>
        <dbReference type="ARBA" id="ARBA00022679"/>
    </source>
</evidence>
<dbReference type="Pfam" id="PF21036">
    <property type="entry name" value="EryCIII-like_N"/>
    <property type="match status" value="1"/>
</dbReference>
<keyword evidence="2" id="KW-0328">Glycosyltransferase</keyword>
<feature type="domain" description="Erythromycin biosynthesis protein CIII-like C-terminal" evidence="4">
    <location>
        <begin position="259"/>
        <end position="402"/>
    </location>
</feature>
<dbReference type="Proteomes" id="UP001596496">
    <property type="component" value="Unassembled WGS sequence"/>
</dbReference>
<comment type="similarity">
    <text evidence="1">Belongs to the glycosyltransferase 28 family.</text>
</comment>
<dbReference type="InterPro" id="IPR048284">
    <property type="entry name" value="EryCIII-like_N"/>
</dbReference>
<protein>
    <submittedName>
        <fullName evidence="6">Nucleotide disphospho-sugar-binding domain-containing protein</fullName>
    </submittedName>
</protein>
<name>A0ABW2P0B3_9ACTN</name>
<feature type="domain" description="Erythromycin biosynthesis protein CIII-like N-terminal" evidence="5">
    <location>
        <begin position="22"/>
        <end position="242"/>
    </location>
</feature>
<evidence type="ECO:0000259" key="4">
    <source>
        <dbReference type="Pfam" id="PF06722"/>
    </source>
</evidence>
<dbReference type="InterPro" id="IPR002213">
    <property type="entry name" value="UDP_glucos_trans"/>
</dbReference>
<reference evidence="7" key="1">
    <citation type="journal article" date="2019" name="Int. J. Syst. Evol. Microbiol.">
        <title>The Global Catalogue of Microorganisms (GCM) 10K type strain sequencing project: providing services to taxonomists for standard genome sequencing and annotation.</title>
        <authorList>
            <consortium name="The Broad Institute Genomics Platform"/>
            <consortium name="The Broad Institute Genome Sequencing Center for Infectious Disease"/>
            <person name="Wu L."/>
            <person name="Ma J."/>
        </authorList>
    </citation>
    <scope>NUCLEOTIDE SEQUENCE [LARGE SCALE GENOMIC DNA]</scope>
    <source>
        <strain evidence="7">CECT 7649</strain>
    </source>
</reference>
<dbReference type="RefSeq" id="WP_354923864.1">
    <property type="nucleotide sequence ID" value="NZ_JBHTCG010000007.1"/>
</dbReference>
<dbReference type="SUPFAM" id="SSF53756">
    <property type="entry name" value="UDP-Glycosyltransferase/glycogen phosphorylase"/>
    <property type="match status" value="1"/>
</dbReference>
<keyword evidence="3" id="KW-0808">Transferase</keyword>
<dbReference type="EMBL" id="JBHTCG010000007">
    <property type="protein sequence ID" value="MFC7383081.1"/>
    <property type="molecule type" value="Genomic_DNA"/>
</dbReference>
<dbReference type="PANTHER" id="PTHR48050:SF13">
    <property type="entry name" value="STEROL 3-BETA-GLUCOSYLTRANSFERASE UGT80A2"/>
    <property type="match status" value="1"/>
</dbReference>
<dbReference type="Pfam" id="PF06722">
    <property type="entry name" value="EryCIII-like_C"/>
    <property type="match status" value="1"/>
</dbReference>
<dbReference type="InterPro" id="IPR010610">
    <property type="entry name" value="EryCIII-like_C"/>
</dbReference>
<sequence>MRLLFTTFPERPHFYPMVPLAWACMAAGHEVRMVSTPSLAETTTRAGLPAVEVGHDLDLAAMLARGDFAPKRDVQAGTPEEQQRAAWSGMLENLANMQFAMCEAMVDDMVAYARSWRPDVIVHDPVTFAGPVTGQVLDVPTVAHMFGSPGLLRIEMKDLGSEPLPGFLRLFERFGVEPRVNPTEWIDPCPPSLRLSEDLAIRPAPTSLNRYQERFVPYNGPGSSPDWLFQNTGRPRVCVTWGTTQERIMGESVSDLVRRVVGVVASFDVEVVFAGSAELRRDLGDLPDNVRMVEWVPLHMLLPTCAAIVHQGGAGTTLTSAANAVPQLGITEVPEPRISIEQLAATGAGHHLFPADATADRVREIVGGLLGDPAYGEAARAVQDDIRRQPAPAELVPVLEKLAGVDPGAGAR</sequence>
<comment type="caution">
    <text evidence="6">The sequence shown here is derived from an EMBL/GenBank/DDBJ whole genome shotgun (WGS) entry which is preliminary data.</text>
</comment>
<dbReference type="InterPro" id="IPR050426">
    <property type="entry name" value="Glycosyltransferase_28"/>
</dbReference>